<gene>
    <name evidence="1" type="ORF">OB960_06300</name>
</gene>
<accession>A0AAP2YWW7</accession>
<evidence type="ECO:0000313" key="1">
    <source>
        <dbReference type="EMBL" id="MCU4741011.1"/>
    </source>
</evidence>
<sequence>MAGGASVALSMSLAGCLGGTDDSQWETDDSLAVASATQYSAPGCDCCEEYASYLEEHLETDLDVTVPDDIAAVKREFGVPAQLGSCHTLELDGYVVEGHVPVEAIALLFDDEPSIDGIALPEMPSGSPGMPGEQSEPFTIYAIDDGEYEVFVEL</sequence>
<dbReference type="AlphaFoldDB" id="A0AAP2YWW7"/>
<evidence type="ECO:0000313" key="2">
    <source>
        <dbReference type="Proteomes" id="UP001321018"/>
    </source>
</evidence>
<protein>
    <recommendedName>
        <fullName evidence="3">Metal-binding protein</fullName>
    </recommendedName>
</protein>
<evidence type="ECO:0008006" key="3">
    <source>
        <dbReference type="Google" id="ProtNLM"/>
    </source>
</evidence>
<name>A0AAP2YWW7_9EURY</name>
<dbReference type="InterPro" id="IPR007332">
    <property type="entry name" value="DUF411"/>
</dbReference>
<dbReference type="Proteomes" id="UP001321018">
    <property type="component" value="Unassembled WGS sequence"/>
</dbReference>
<organism evidence="1 2">
    <name type="scientific">Natronoglomus mannanivorans</name>
    <dbReference type="NCBI Taxonomy" id="2979990"/>
    <lineage>
        <taxon>Archaea</taxon>
        <taxon>Methanobacteriati</taxon>
        <taxon>Methanobacteriota</taxon>
        <taxon>Stenosarchaea group</taxon>
        <taxon>Halobacteria</taxon>
        <taxon>Halobacteriales</taxon>
        <taxon>Natrialbaceae</taxon>
        <taxon>Natronoglomus</taxon>
    </lineage>
</organism>
<proteinExistence type="predicted"/>
<dbReference type="RefSeq" id="WP_338002849.1">
    <property type="nucleotide sequence ID" value="NZ_JAOPKA010000003.1"/>
</dbReference>
<comment type="caution">
    <text evidence="1">The sequence shown here is derived from an EMBL/GenBank/DDBJ whole genome shotgun (WGS) entry which is preliminary data.</text>
</comment>
<reference evidence="1" key="1">
    <citation type="submission" date="2022-09" db="EMBL/GenBank/DDBJ databases">
        <title>Enrichment on poylsaccharides allowed isolation of novel metabolic and taxonomic groups of Haloarchaea.</title>
        <authorList>
            <person name="Sorokin D.Y."/>
            <person name="Elcheninov A.G."/>
            <person name="Khizhniak T.V."/>
            <person name="Kolganova T.V."/>
            <person name="Kublanov I.V."/>
        </authorList>
    </citation>
    <scope>NUCLEOTIDE SEQUENCE</scope>
    <source>
        <strain evidence="1">AArc-xg1-1</strain>
    </source>
</reference>
<dbReference type="EMBL" id="JAOPKA010000003">
    <property type="protein sequence ID" value="MCU4741011.1"/>
    <property type="molecule type" value="Genomic_DNA"/>
</dbReference>
<dbReference type="Pfam" id="PF04214">
    <property type="entry name" value="DUF411"/>
    <property type="match status" value="1"/>
</dbReference>